<keyword evidence="2" id="KW-1185">Reference proteome</keyword>
<dbReference type="OrthoDB" id="9033039at2"/>
<dbReference type="EMBL" id="QETB01000003">
    <property type="protein sequence ID" value="PWF26508.1"/>
    <property type="molecule type" value="Genomic_DNA"/>
</dbReference>
<sequence length="52" mass="5725">MNEKQSKVQFNVYLPPELAKQVKHAAIDADQSLSVFVEGILREAIAPAATKE</sequence>
<protein>
    <submittedName>
        <fullName evidence="1">CopG family transcriptional regulator</fullName>
    </submittedName>
</protein>
<comment type="caution">
    <text evidence="1">The sequence shown here is derived from an EMBL/GenBank/DDBJ whole genome shotgun (WGS) entry which is preliminary data.</text>
</comment>
<organism evidence="1 2">
    <name type="scientific">Ancrocorticia populi</name>
    <dbReference type="NCBI Taxonomy" id="2175228"/>
    <lineage>
        <taxon>Bacteria</taxon>
        <taxon>Bacillati</taxon>
        <taxon>Actinomycetota</taxon>
        <taxon>Actinomycetes</taxon>
        <taxon>Actinomycetales</taxon>
        <taxon>Actinomycetaceae</taxon>
        <taxon>Ancrocorticia</taxon>
    </lineage>
</organism>
<evidence type="ECO:0000313" key="2">
    <source>
        <dbReference type="Proteomes" id="UP000245283"/>
    </source>
</evidence>
<dbReference type="GO" id="GO:0006355">
    <property type="term" value="P:regulation of DNA-templated transcription"/>
    <property type="evidence" value="ECO:0007669"/>
    <property type="project" value="InterPro"/>
</dbReference>
<dbReference type="SUPFAM" id="SSF47598">
    <property type="entry name" value="Ribbon-helix-helix"/>
    <property type="match status" value="1"/>
</dbReference>
<evidence type="ECO:0000313" key="1">
    <source>
        <dbReference type="EMBL" id="PWF26508.1"/>
    </source>
</evidence>
<accession>A0A2V1K7B3</accession>
<dbReference type="AlphaFoldDB" id="A0A2V1K7B3"/>
<reference evidence="2" key="1">
    <citation type="submission" date="2018-05" db="EMBL/GenBank/DDBJ databases">
        <authorList>
            <person name="Li Y."/>
        </authorList>
    </citation>
    <scope>NUCLEOTIDE SEQUENCE [LARGE SCALE GENOMIC DNA]</scope>
    <source>
        <strain evidence="2">sk1b4</strain>
    </source>
</reference>
<dbReference type="RefSeq" id="WP_109093581.1">
    <property type="nucleotide sequence ID" value="NZ_CAMELQ010000030.1"/>
</dbReference>
<name>A0A2V1K7B3_9ACTO</name>
<dbReference type="InterPro" id="IPR010985">
    <property type="entry name" value="Ribbon_hlx_hlx"/>
</dbReference>
<proteinExistence type="predicted"/>
<dbReference type="Proteomes" id="UP000245283">
    <property type="component" value="Unassembled WGS sequence"/>
</dbReference>
<dbReference type="Gene3D" id="1.10.1220.10">
    <property type="entry name" value="Met repressor-like"/>
    <property type="match status" value="1"/>
</dbReference>
<dbReference type="InterPro" id="IPR013321">
    <property type="entry name" value="Arc_rbn_hlx_hlx"/>
</dbReference>
<gene>
    <name evidence="1" type="ORF">DD236_06560</name>
</gene>